<dbReference type="InterPro" id="IPR026896">
    <property type="entry name" value="CSTF_C"/>
</dbReference>
<evidence type="ECO:0000256" key="2">
    <source>
        <dbReference type="ARBA" id="ARBA00023242"/>
    </source>
</evidence>
<feature type="compositionally biased region" description="Polar residues" evidence="4">
    <location>
        <begin position="429"/>
        <end position="440"/>
    </location>
</feature>
<feature type="compositionally biased region" description="Low complexity" evidence="4">
    <location>
        <begin position="392"/>
        <end position="404"/>
    </location>
</feature>
<feature type="compositionally biased region" description="Basic and acidic residues" evidence="4">
    <location>
        <begin position="86"/>
        <end position="98"/>
    </location>
</feature>
<dbReference type="Gene3D" id="1.25.40.630">
    <property type="match status" value="1"/>
</dbReference>
<keyword evidence="2" id="KW-0539">Nucleus</keyword>
<evidence type="ECO:0000313" key="7">
    <source>
        <dbReference type="Proteomes" id="UP000316621"/>
    </source>
</evidence>
<evidence type="ECO:0000256" key="4">
    <source>
        <dbReference type="SAM" id="MobiDB-lite"/>
    </source>
</evidence>
<dbReference type="EMBL" id="CM010716">
    <property type="protein sequence ID" value="RZC49229.1"/>
    <property type="molecule type" value="Genomic_DNA"/>
</dbReference>
<evidence type="ECO:0000313" key="6">
    <source>
        <dbReference type="EMBL" id="RZC49229.1"/>
    </source>
</evidence>
<dbReference type="InterPro" id="IPR000504">
    <property type="entry name" value="RRM_dom"/>
</dbReference>
<dbReference type="OrthoDB" id="272703at2759"/>
<keyword evidence="7" id="KW-1185">Reference proteome</keyword>
<dbReference type="GO" id="GO:0003729">
    <property type="term" value="F:mRNA binding"/>
    <property type="evidence" value="ECO:0007669"/>
    <property type="project" value="TreeGrafter"/>
</dbReference>
<dbReference type="OMA" id="PRMQLPQ"/>
<dbReference type="FunFam" id="1.10.20.70:FF:000002">
    <property type="entry name" value="Related to Cleavage stimulation factor"/>
    <property type="match status" value="1"/>
</dbReference>
<dbReference type="InterPro" id="IPR038192">
    <property type="entry name" value="CSTF_C_sf"/>
</dbReference>
<evidence type="ECO:0000256" key="3">
    <source>
        <dbReference type="PROSITE-ProRule" id="PRU00176"/>
    </source>
</evidence>
<dbReference type="FunFam" id="3.30.70.330:FF:000378">
    <property type="entry name" value="Cleavage stimulating factor 64"/>
    <property type="match status" value="1"/>
</dbReference>
<dbReference type="InterPro" id="IPR025742">
    <property type="entry name" value="CSTF2_hinge"/>
</dbReference>
<feature type="domain" description="RRM" evidence="5">
    <location>
        <begin position="9"/>
        <end position="87"/>
    </location>
</feature>
<sequence length="556" mass="60588">MATSNSQHRCVFVGNIPYDATEEQLVQICEEVGPVVSFRLVIDRETGKPKGYGFCEYKDEETALSARRNLQGYEINGRQLRVDFAENDKGADRNREQGRGGPGLTPSVDPQKPIGGPAVIVDSALHQPIGISLAATAASVMAGALGSAQSGAMSQQNGLPGQFGLGSDQLTHYLAKMSRNQMFEIMSEMKVMATQNKELARQLLLSSPQLPKALFQAQIMLGMVTPQVLQMPNIRQSPGSLLHPPPLQEGMKDHKLALFPPHSGNKMPPGMQEGHLPSVPQNVLVNNQPSSGTYPQLSMQPRFSHPQQTQTGQHLPQTTMSMQPGVLTVPSMRPFSGLPIRPQTQVLETSTALNQQIQQPPLHLRSVAPANLTHNTYQNATVQDSFLPRPPLSQQNFQPSSSNSMMRPSVPDLANKFAERSAQVPVDARNSTYLNMSSGPLEQKRRMGDTSDNMNRPSKLARLEDGQVVRSTVNQQTSTIGGSGPIQAVGIGSSPANRISSTEGMQYPEKQAPQQAPDDESALLEQVMNLTPEQLSSLPLEQRQQVIQLQKMLANR</sequence>
<dbReference type="PANTHER" id="PTHR45735">
    <property type="entry name" value="CLEAVAGE STIMULATION FACTOR SUBUNIT 2"/>
    <property type="match status" value="1"/>
</dbReference>
<dbReference type="PROSITE" id="PS50102">
    <property type="entry name" value="RRM"/>
    <property type="match status" value="1"/>
</dbReference>
<proteinExistence type="predicted"/>
<dbReference type="FunFam" id="1.25.40.630:FF:000002">
    <property type="entry name" value="Cleavage stimulating factor 64"/>
    <property type="match status" value="1"/>
</dbReference>
<evidence type="ECO:0000259" key="5">
    <source>
        <dbReference type="PROSITE" id="PS50102"/>
    </source>
</evidence>
<evidence type="ECO:0000256" key="1">
    <source>
        <dbReference type="ARBA" id="ARBA00004123"/>
    </source>
</evidence>
<dbReference type="Proteomes" id="UP000316621">
    <property type="component" value="Chromosome 2"/>
</dbReference>
<feature type="region of interest" description="Disordered" evidence="4">
    <location>
        <begin position="384"/>
        <end position="461"/>
    </location>
</feature>
<accession>A0A4Y7IP15</accession>
<dbReference type="Gene3D" id="3.30.70.330">
    <property type="match status" value="1"/>
</dbReference>
<gene>
    <name evidence="6" type="ORF">C5167_017643</name>
</gene>
<dbReference type="GO" id="GO:0005847">
    <property type="term" value="C:mRNA cleavage and polyadenylation specificity factor complex"/>
    <property type="evidence" value="ECO:0007669"/>
    <property type="project" value="TreeGrafter"/>
</dbReference>
<dbReference type="Pfam" id="PF00076">
    <property type="entry name" value="RRM_1"/>
    <property type="match status" value="1"/>
</dbReference>
<dbReference type="Gene3D" id="1.10.20.70">
    <property type="entry name" value="Transcription termination and cleavage factor, C-terminal domain"/>
    <property type="match status" value="1"/>
</dbReference>
<comment type="subcellular location">
    <subcellularLocation>
        <location evidence="1">Nucleus</location>
    </subcellularLocation>
</comment>
<dbReference type="Pfam" id="PF14327">
    <property type="entry name" value="CSTF2_hinge"/>
    <property type="match status" value="1"/>
</dbReference>
<organism evidence="6 7">
    <name type="scientific">Papaver somniferum</name>
    <name type="common">Opium poppy</name>
    <dbReference type="NCBI Taxonomy" id="3469"/>
    <lineage>
        <taxon>Eukaryota</taxon>
        <taxon>Viridiplantae</taxon>
        <taxon>Streptophyta</taxon>
        <taxon>Embryophyta</taxon>
        <taxon>Tracheophyta</taxon>
        <taxon>Spermatophyta</taxon>
        <taxon>Magnoliopsida</taxon>
        <taxon>Ranunculales</taxon>
        <taxon>Papaveraceae</taxon>
        <taxon>Papaveroideae</taxon>
        <taxon>Papaver</taxon>
    </lineage>
</organism>
<feature type="region of interest" description="Disordered" evidence="4">
    <location>
        <begin position="476"/>
        <end position="501"/>
    </location>
</feature>
<dbReference type="SMART" id="SM00360">
    <property type="entry name" value="RRM"/>
    <property type="match status" value="1"/>
</dbReference>
<dbReference type="Gramene" id="RZC49229">
    <property type="protein sequence ID" value="RZC49229"/>
    <property type="gene ID" value="C5167_017643"/>
</dbReference>
<name>A0A4Y7IP15_PAPSO</name>
<dbReference type="SUPFAM" id="SSF54928">
    <property type="entry name" value="RNA-binding domain, RBD"/>
    <property type="match status" value="1"/>
</dbReference>
<dbReference type="Pfam" id="PF14304">
    <property type="entry name" value="CSTF_C"/>
    <property type="match status" value="1"/>
</dbReference>
<dbReference type="GO" id="GO:0031124">
    <property type="term" value="P:mRNA 3'-end processing"/>
    <property type="evidence" value="ECO:0007669"/>
    <property type="project" value="InterPro"/>
</dbReference>
<dbReference type="PANTHER" id="PTHR45735:SF2">
    <property type="entry name" value="CLEAVAGE STIMULATION FACTOR SUBUNIT 2"/>
    <property type="match status" value="1"/>
</dbReference>
<dbReference type="InterPro" id="IPR035979">
    <property type="entry name" value="RBD_domain_sf"/>
</dbReference>
<feature type="region of interest" description="Disordered" evidence="4">
    <location>
        <begin position="86"/>
        <end position="115"/>
    </location>
</feature>
<reference evidence="6 7" key="1">
    <citation type="journal article" date="2018" name="Science">
        <title>The opium poppy genome and morphinan production.</title>
        <authorList>
            <person name="Guo L."/>
            <person name="Winzer T."/>
            <person name="Yang X."/>
            <person name="Li Y."/>
            <person name="Ning Z."/>
            <person name="He Z."/>
            <person name="Teodor R."/>
            <person name="Lu Y."/>
            <person name="Bowser T.A."/>
            <person name="Graham I.A."/>
            <person name="Ye K."/>
        </authorList>
    </citation>
    <scope>NUCLEOTIDE SEQUENCE [LARGE SCALE GENOMIC DNA]</scope>
    <source>
        <strain evidence="7">cv. HN1</strain>
        <tissue evidence="6">Leaves</tissue>
    </source>
</reference>
<dbReference type="CDD" id="cd12398">
    <property type="entry name" value="RRM_CSTF2_RNA15_like"/>
    <property type="match status" value="1"/>
</dbReference>
<dbReference type="AlphaFoldDB" id="A0A4Y7IP15"/>
<protein>
    <recommendedName>
        <fullName evidence="5">RRM domain-containing protein</fullName>
    </recommendedName>
</protein>
<dbReference type="InterPro" id="IPR012677">
    <property type="entry name" value="Nucleotide-bd_a/b_plait_sf"/>
</dbReference>
<keyword evidence="3" id="KW-0694">RNA-binding</keyword>
<dbReference type="STRING" id="3469.A0A4Y7IP15"/>